<dbReference type="Proteomes" id="UP000011666">
    <property type="component" value="Unassembled WGS sequence"/>
</dbReference>
<organism evidence="1 2">
    <name type="scientific">Gordonia soli NBRC 108243</name>
    <dbReference type="NCBI Taxonomy" id="1223545"/>
    <lineage>
        <taxon>Bacteria</taxon>
        <taxon>Bacillati</taxon>
        <taxon>Actinomycetota</taxon>
        <taxon>Actinomycetes</taxon>
        <taxon>Mycobacteriales</taxon>
        <taxon>Gordoniaceae</taxon>
        <taxon>Gordonia</taxon>
    </lineage>
</organism>
<keyword evidence="2" id="KW-1185">Reference proteome</keyword>
<gene>
    <name evidence="1" type="ORF">GS4_26_00330</name>
</gene>
<reference evidence="1 2" key="1">
    <citation type="submission" date="2013-01" db="EMBL/GenBank/DDBJ databases">
        <title>Whole genome shotgun sequence of Gordonia soli NBRC 108243.</title>
        <authorList>
            <person name="Isaki-Nakamura S."/>
            <person name="Hosoyama A."/>
            <person name="Tsuchikane K."/>
            <person name="Ando Y."/>
            <person name="Baba S."/>
            <person name="Ohji S."/>
            <person name="Hamada M."/>
            <person name="Tamura T."/>
            <person name="Yamazoe A."/>
            <person name="Yamazaki S."/>
            <person name="Fujita N."/>
        </authorList>
    </citation>
    <scope>NUCLEOTIDE SEQUENCE [LARGE SCALE GENOMIC DNA]</scope>
    <source>
        <strain evidence="1 2">NBRC 108243</strain>
    </source>
</reference>
<dbReference type="EMBL" id="BANX01000026">
    <property type="protein sequence ID" value="GAC69585.1"/>
    <property type="molecule type" value="Genomic_DNA"/>
</dbReference>
<sequence>MNSACTSACPSLPVTTAAGTDTAEAGMNAAAGVNTGADGVGAVGAGKPADRGAVVADSAVEAVGRPATTGVAPAAEALSVMWVIADWTRIAN</sequence>
<comment type="caution">
    <text evidence="1">The sequence shown here is derived from an EMBL/GenBank/DDBJ whole genome shotgun (WGS) entry which is preliminary data.</text>
</comment>
<evidence type="ECO:0000313" key="2">
    <source>
        <dbReference type="Proteomes" id="UP000011666"/>
    </source>
</evidence>
<name>M0QLP3_9ACTN</name>
<accession>M0QLP3</accession>
<dbReference type="AlphaFoldDB" id="M0QLP3"/>
<proteinExistence type="predicted"/>
<evidence type="ECO:0000313" key="1">
    <source>
        <dbReference type="EMBL" id="GAC69585.1"/>
    </source>
</evidence>
<protein>
    <submittedName>
        <fullName evidence="1">Uncharacterized protein</fullName>
    </submittedName>
</protein>